<feature type="domain" description="R3H" evidence="14">
    <location>
        <begin position="755"/>
        <end position="817"/>
    </location>
</feature>
<dbReference type="InterPro" id="IPR034077">
    <property type="entry name" value="R3H_FAP1"/>
</dbReference>
<dbReference type="InterPro" id="IPR036867">
    <property type="entry name" value="R3H_dom_sf"/>
</dbReference>
<dbReference type="Gene3D" id="3.30.1370.50">
    <property type="entry name" value="R3H-like domain"/>
    <property type="match status" value="1"/>
</dbReference>
<reference evidence="15" key="1">
    <citation type="journal article" date="2014" name="Genome Announc.">
        <title>Genome sequence of the yeast Cyberlindnera fabianii (Hansenula fabianii).</title>
        <authorList>
            <person name="Freel K.C."/>
            <person name="Sarilar V."/>
            <person name="Neuveglise C."/>
            <person name="Devillers H."/>
            <person name="Friedrich A."/>
            <person name="Schacherer J."/>
        </authorList>
    </citation>
    <scope>NUCLEOTIDE SEQUENCE</scope>
    <source>
        <strain evidence="15">YJS4271</strain>
    </source>
</reference>
<keyword evidence="6" id="KW-0862">Zinc</keyword>
<dbReference type="AlphaFoldDB" id="A0A061APZ5"/>
<dbReference type="GO" id="GO:0000122">
    <property type="term" value="P:negative regulation of transcription by RNA polymerase II"/>
    <property type="evidence" value="ECO:0007669"/>
    <property type="project" value="TreeGrafter"/>
</dbReference>
<evidence type="ECO:0000256" key="9">
    <source>
        <dbReference type="ARBA" id="ARBA00023242"/>
    </source>
</evidence>
<dbReference type="Pfam" id="PF01424">
    <property type="entry name" value="R3H"/>
    <property type="match status" value="1"/>
</dbReference>
<keyword evidence="7" id="KW-0805">Transcription regulation</keyword>
<evidence type="ECO:0000256" key="7">
    <source>
        <dbReference type="ARBA" id="ARBA00023015"/>
    </source>
</evidence>
<dbReference type="OrthoDB" id="6512771at2759"/>
<comment type="similarity">
    <text evidence="2">Belongs to the NFX1 family.</text>
</comment>
<gene>
    <name evidence="15" type="ORF">CYFA0S_03e01046g</name>
</gene>
<dbReference type="PROSITE" id="PS01359">
    <property type="entry name" value="ZF_PHD_1"/>
    <property type="match status" value="1"/>
</dbReference>
<proteinExistence type="inferred from homology"/>
<dbReference type="CDD" id="cd06008">
    <property type="entry name" value="NF-X1-zinc-finger"/>
    <property type="match status" value="4"/>
</dbReference>
<comment type="subcellular location">
    <subcellularLocation>
        <location evidence="1">Nucleus</location>
    </subcellularLocation>
</comment>
<evidence type="ECO:0000256" key="5">
    <source>
        <dbReference type="ARBA" id="ARBA00022771"/>
    </source>
</evidence>
<dbReference type="SMART" id="SM00393">
    <property type="entry name" value="R3H"/>
    <property type="match status" value="1"/>
</dbReference>
<evidence type="ECO:0000256" key="8">
    <source>
        <dbReference type="ARBA" id="ARBA00023163"/>
    </source>
</evidence>
<feature type="domain" description="PHD-type" evidence="12">
    <location>
        <begin position="120"/>
        <end position="175"/>
    </location>
</feature>
<dbReference type="CDD" id="cd06006">
    <property type="entry name" value="R3H_unknown_2"/>
    <property type="match status" value="1"/>
</dbReference>
<evidence type="ECO:0000256" key="6">
    <source>
        <dbReference type="ARBA" id="ARBA00022833"/>
    </source>
</evidence>
<keyword evidence="9" id="KW-0539">Nucleus</keyword>
<dbReference type="GO" id="GO:0005634">
    <property type="term" value="C:nucleus"/>
    <property type="evidence" value="ECO:0007669"/>
    <property type="project" value="UniProtKB-SubCell"/>
</dbReference>
<evidence type="ECO:0000256" key="1">
    <source>
        <dbReference type="ARBA" id="ARBA00004123"/>
    </source>
</evidence>
<evidence type="ECO:0000256" key="11">
    <source>
        <dbReference type="SAM" id="MobiDB-lite"/>
    </source>
</evidence>
<dbReference type="SUPFAM" id="SSF82708">
    <property type="entry name" value="R3H domain"/>
    <property type="match status" value="1"/>
</dbReference>
<dbReference type="PROSITE" id="PS50016">
    <property type="entry name" value="ZF_PHD_2"/>
    <property type="match status" value="1"/>
</dbReference>
<name>A0A061APZ5_CYBFA</name>
<dbReference type="GO" id="GO:0000977">
    <property type="term" value="F:RNA polymerase II transcription regulatory region sequence-specific DNA binding"/>
    <property type="evidence" value="ECO:0007669"/>
    <property type="project" value="TreeGrafter"/>
</dbReference>
<dbReference type="GO" id="GO:0000981">
    <property type="term" value="F:DNA-binding transcription factor activity, RNA polymerase II-specific"/>
    <property type="evidence" value="ECO:0007669"/>
    <property type="project" value="TreeGrafter"/>
</dbReference>
<dbReference type="GO" id="GO:0008270">
    <property type="term" value="F:zinc ion binding"/>
    <property type="evidence" value="ECO:0007669"/>
    <property type="project" value="UniProtKB-KW"/>
</dbReference>
<dbReference type="InterPro" id="IPR034078">
    <property type="entry name" value="NFX1_fam"/>
</dbReference>
<dbReference type="InterPro" id="IPR001841">
    <property type="entry name" value="Znf_RING"/>
</dbReference>
<dbReference type="PANTHER" id="PTHR12360">
    <property type="entry name" value="NUCLEAR TRANSCRIPTION FACTOR, X-BOX BINDING 1 NFX1"/>
    <property type="match status" value="1"/>
</dbReference>
<dbReference type="EMBL" id="LK052888">
    <property type="protein sequence ID" value="CDR39226.1"/>
    <property type="molecule type" value="Genomic_DNA"/>
</dbReference>
<evidence type="ECO:0000256" key="2">
    <source>
        <dbReference type="ARBA" id="ARBA00007269"/>
    </source>
</evidence>
<evidence type="ECO:0000256" key="4">
    <source>
        <dbReference type="ARBA" id="ARBA00022737"/>
    </source>
</evidence>
<dbReference type="PhylomeDB" id="A0A061APZ5"/>
<feature type="compositionally biased region" description="Basic and acidic residues" evidence="11">
    <location>
        <begin position="69"/>
        <end position="81"/>
    </location>
</feature>
<evidence type="ECO:0000313" key="15">
    <source>
        <dbReference type="EMBL" id="CDR39226.1"/>
    </source>
</evidence>
<dbReference type="InterPro" id="IPR000967">
    <property type="entry name" value="Znf_NFX1"/>
</dbReference>
<dbReference type="PROSITE" id="PS50089">
    <property type="entry name" value="ZF_RING_2"/>
    <property type="match status" value="1"/>
</dbReference>
<keyword evidence="8" id="KW-0804">Transcription</keyword>
<accession>A0A061APZ5</accession>
<evidence type="ECO:0000256" key="10">
    <source>
        <dbReference type="PROSITE-ProRule" id="PRU00175"/>
    </source>
</evidence>
<feature type="domain" description="RING-type" evidence="13">
    <location>
        <begin position="123"/>
        <end position="173"/>
    </location>
</feature>
<evidence type="ECO:0000259" key="14">
    <source>
        <dbReference type="PROSITE" id="PS51061"/>
    </source>
</evidence>
<dbReference type="PANTHER" id="PTHR12360:SF12">
    <property type="entry name" value="TRANSCRIPTIONAL REPRESSOR NF-X1"/>
    <property type="match status" value="1"/>
</dbReference>
<dbReference type="Pfam" id="PF01422">
    <property type="entry name" value="zf-NF-X1"/>
    <property type="match status" value="5"/>
</dbReference>
<keyword evidence="4" id="KW-0677">Repeat</keyword>
<evidence type="ECO:0000259" key="13">
    <source>
        <dbReference type="PROSITE" id="PS50089"/>
    </source>
</evidence>
<dbReference type="SUPFAM" id="SSF57903">
    <property type="entry name" value="FYVE/PHD zinc finger"/>
    <property type="match status" value="1"/>
</dbReference>
<sequence length="991" mass="111137">MVSGFIAVYYQKVRITSKHNSGSSPLFIFTQTPQDTMCDNRRYTMSGEAATAVAEAVLSSRLHRTRKALQDEELHDDHEDLTSCDEDDILTDSTSDSEDEPIQEEFDLGRAIMKEIREETYVCLVCTCEISPEERFWPCSDCHRVYHMSCISSWSQKGSSTDEDGNWKCPACHSTHRSQKFQFKCWCKKVLHPQVNPLNPGSCGQTCGAKLEGCPHKCSLPCHPGPHAACNALGPIMKCHCGKHTNQWPCVLTPYEEGWDCDEVCPEMYPCELHECGKICHDGLCGQCPEFVESLCYCGMTKDMVKCHLREPKKSYGKAKKDNWIGNFKCSVVSAIIYDCGVHSTDRECQPSQQKAPHCPLSPDLVKTCHCGQTEIEGTRTSCTDPIPTCDKVCSKILPCGHKCQSTCHEGECSPCYEFLKVKCQCGFNSFVVPCKFIQQGNTPTCTRKCSSLLSCRRHRCNNICCEDESAAIARERLRKKGLRNNTVNTQGQNDAFLVEASHVCLQVCNRKLTCGNPDHTCQRTCHAGPCPPCLESTNDDLVCHCGNTVVMAPIRCGTRLPPCDHQCVRELPCGHPQMPHNCHEDDVPCPKCTHTTEKLCNCGKNMVRALCFQDEVFCAERCSKPLPCQHRCLSSCHKGDCKCTSICGKKKKYCNHVDKAKCHFPSRCNDSKPCMEEVEQTCQCGRVKKKVWCNASATHTSAAEIVLNCDVSCVVKEREEKLREAFGMTIDGPPITLDDLAYPVHAVRIASVQQKWCAGIETTLKEFMASDKASMLFKPMRREQRQFVHEMAEAYGLYSEGQDPEPYRGVFVKKKQNSKVPTSSLNDAILHYEKYLADQKKNKSKPAELLNASSMDQNTQQMATFNAMIIDDCLAGVTKLDLEDLVVPVFKDRGVNVTLKWLSGVKYMVVPEAYMRMSKATEAAFIDAWKTLKEQSRSMYLANTVRVVSIDQNFVVTKVMDDAEKIENTEDHLNALVEEAARRTEQLTIS</sequence>
<keyword evidence="5 10" id="KW-0863">Zinc-finger</keyword>
<keyword evidence="3" id="KW-0479">Metal-binding</keyword>
<dbReference type="PROSITE" id="PS51061">
    <property type="entry name" value="R3H"/>
    <property type="match status" value="1"/>
</dbReference>
<evidence type="ECO:0000256" key="3">
    <source>
        <dbReference type="ARBA" id="ARBA00022723"/>
    </source>
</evidence>
<dbReference type="InterPro" id="IPR011011">
    <property type="entry name" value="Znf_FYVE_PHD"/>
</dbReference>
<protein>
    <submittedName>
        <fullName evidence="15">CYFA0S03e01046g1_1</fullName>
    </submittedName>
</protein>
<dbReference type="InterPro" id="IPR019786">
    <property type="entry name" value="Zinc_finger_PHD-type_CS"/>
</dbReference>
<feature type="region of interest" description="Disordered" evidence="11">
    <location>
        <begin position="69"/>
        <end position="103"/>
    </location>
</feature>
<dbReference type="InterPro" id="IPR001374">
    <property type="entry name" value="R3H_dom"/>
</dbReference>
<feature type="compositionally biased region" description="Acidic residues" evidence="11">
    <location>
        <begin position="82"/>
        <end position="103"/>
    </location>
</feature>
<evidence type="ECO:0000259" key="12">
    <source>
        <dbReference type="PROSITE" id="PS50016"/>
    </source>
</evidence>
<dbReference type="InterPro" id="IPR019787">
    <property type="entry name" value="Znf_PHD-finger"/>
</dbReference>
<dbReference type="VEuPathDB" id="FungiDB:BON22_4573"/>
<organism evidence="15">
    <name type="scientific">Cyberlindnera fabianii</name>
    <name type="common">Yeast</name>
    <name type="synonym">Hansenula fabianii</name>
    <dbReference type="NCBI Taxonomy" id="36022"/>
    <lineage>
        <taxon>Eukaryota</taxon>
        <taxon>Fungi</taxon>
        <taxon>Dikarya</taxon>
        <taxon>Ascomycota</taxon>
        <taxon>Saccharomycotina</taxon>
        <taxon>Saccharomycetes</taxon>
        <taxon>Phaffomycetales</taxon>
        <taxon>Phaffomycetaceae</taxon>
        <taxon>Cyberlindnera</taxon>
    </lineage>
</organism>
<dbReference type="SMART" id="SM00438">
    <property type="entry name" value="ZnF_NFX"/>
    <property type="match status" value="7"/>
</dbReference>